<protein>
    <submittedName>
        <fullName evidence="3">Uncharacterized protein</fullName>
    </submittedName>
</protein>
<proteinExistence type="predicted"/>
<dbReference type="AlphaFoldDB" id="A0ABD1WJD1"/>
<reference evidence="4" key="1">
    <citation type="submission" date="2024-07" db="EMBL/GenBank/DDBJ databases">
        <title>Two chromosome-level genome assemblies of Korean endemic species Abeliophyllum distichum and Forsythia ovata (Oleaceae).</title>
        <authorList>
            <person name="Jang H."/>
        </authorList>
    </citation>
    <scope>NUCLEOTIDE SEQUENCE [LARGE SCALE GENOMIC DNA]</scope>
</reference>
<keyword evidence="2" id="KW-1133">Transmembrane helix</keyword>
<gene>
    <name evidence="3" type="ORF">Fot_11324</name>
</gene>
<keyword evidence="2" id="KW-0812">Transmembrane</keyword>
<feature type="compositionally biased region" description="Basic and acidic residues" evidence="1">
    <location>
        <begin position="1"/>
        <end position="11"/>
    </location>
</feature>
<feature type="transmembrane region" description="Helical" evidence="2">
    <location>
        <begin position="77"/>
        <end position="98"/>
    </location>
</feature>
<evidence type="ECO:0000256" key="1">
    <source>
        <dbReference type="SAM" id="MobiDB-lite"/>
    </source>
</evidence>
<feature type="compositionally biased region" description="Basic and acidic residues" evidence="1">
    <location>
        <begin position="23"/>
        <end position="44"/>
    </location>
</feature>
<evidence type="ECO:0000313" key="3">
    <source>
        <dbReference type="EMBL" id="KAL2549794.1"/>
    </source>
</evidence>
<dbReference type="EMBL" id="JBFOLJ010000003">
    <property type="protein sequence ID" value="KAL2549794.1"/>
    <property type="molecule type" value="Genomic_DNA"/>
</dbReference>
<evidence type="ECO:0000256" key="2">
    <source>
        <dbReference type="SAM" id="Phobius"/>
    </source>
</evidence>
<sequence length="100" mass="11073">MVINGEREKSMPKMGMQDEDSMEDSRKAKRGQETPLQRVRENTPHPRGTTQTSIPPFYSWAENINIGSRQDELDPAILVKLLVLSAIAAASVLSIGLLPL</sequence>
<feature type="region of interest" description="Disordered" evidence="1">
    <location>
        <begin position="1"/>
        <end position="54"/>
    </location>
</feature>
<name>A0ABD1WJD1_9LAMI</name>
<organism evidence="3 4">
    <name type="scientific">Forsythia ovata</name>
    <dbReference type="NCBI Taxonomy" id="205694"/>
    <lineage>
        <taxon>Eukaryota</taxon>
        <taxon>Viridiplantae</taxon>
        <taxon>Streptophyta</taxon>
        <taxon>Embryophyta</taxon>
        <taxon>Tracheophyta</taxon>
        <taxon>Spermatophyta</taxon>
        <taxon>Magnoliopsida</taxon>
        <taxon>eudicotyledons</taxon>
        <taxon>Gunneridae</taxon>
        <taxon>Pentapetalae</taxon>
        <taxon>asterids</taxon>
        <taxon>lamiids</taxon>
        <taxon>Lamiales</taxon>
        <taxon>Oleaceae</taxon>
        <taxon>Forsythieae</taxon>
        <taxon>Forsythia</taxon>
    </lineage>
</organism>
<dbReference type="Proteomes" id="UP001604277">
    <property type="component" value="Unassembled WGS sequence"/>
</dbReference>
<evidence type="ECO:0000313" key="4">
    <source>
        <dbReference type="Proteomes" id="UP001604277"/>
    </source>
</evidence>
<keyword evidence="4" id="KW-1185">Reference proteome</keyword>
<comment type="caution">
    <text evidence="3">The sequence shown here is derived from an EMBL/GenBank/DDBJ whole genome shotgun (WGS) entry which is preliminary data.</text>
</comment>
<accession>A0ABD1WJD1</accession>
<keyword evidence="2" id="KW-0472">Membrane</keyword>